<organismHost>
    <name type="scientific">Phacochoerus aethiopicus</name>
    <name type="common">Warthog</name>
    <dbReference type="NCBI Taxonomy" id="85517"/>
</organismHost>
<reference evidence="2" key="1">
    <citation type="submission" date="2019-07" db="EMBL/GenBank/DDBJ databases">
        <title>Complete genome sequence of virulent African swine fever virus isolated from a domestic pig in Ukraine.</title>
        <authorList>
            <person name="Kovalenko G."/>
            <person name="Ducluzeau A.-L."/>
            <person name="Ishchenko L."/>
            <person name="Sushko M."/>
            <person name="Sapachova M."/>
            <person name="Rudova N."/>
            <person name="Solodiankin O."/>
            <person name="Gerilovych A."/>
            <person name="Dagdag R."/>
            <person name="Redlinger M."/>
            <person name="Bezymennyi M."/>
            <person name="Frant M."/>
            <person name="Lange C.E."/>
            <person name="Dubchak I."/>
            <person name="Mezhenskyii A."/>
            <person name="Nychyk S."/>
            <person name="Bortz E."/>
            <person name="Drown D.M."/>
        </authorList>
    </citation>
    <scope>NUCLEOTIDE SEQUENCE [LARGE SCALE GENOMIC DNA]</scope>
</reference>
<dbReference type="EMBL" id="MN194591">
    <property type="protein sequence ID" value="QED21656.1"/>
    <property type="molecule type" value="Genomic_DNA"/>
</dbReference>
<organismHost>
    <name type="scientific">Sus scrofa</name>
    <name type="common">Pig</name>
    <dbReference type="NCBI Taxonomy" id="9823"/>
</organismHost>
<gene>
    <name evidence="1" type="ORF">ASFV_Kyiv_2016_131_00120</name>
</gene>
<dbReference type="Proteomes" id="UP000321214">
    <property type="component" value="Segment"/>
</dbReference>
<evidence type="ECO:0000313" key="1">
    <source>
        <dbReference type="EMBL" id="QED21656.1"/>
    </source>
</evidence>
<organism evidence="1 2">
    <name type="scientific">African swine fever virus</name>
    <name type="common">ASFV</name>
    <dbReference type="NCBI Taxonomy" id="10497"/>
    <lineage>
        <taxon>Viruses</taxon>
        <taxon>Varidnaviria</taxon>
        <taxon>Bamfordvirae</taxon>
        <taxon>Nucleocytoviricota</taxon>
        <taxon>Pokkesviricetes</taxon>
        <taxon>Asfuvirales</taxon>
        <taxon>Asfarviridae</taxon>
        <taxon>Asfivirus</taxon>
        <taxon>Asfivirus haemorrhagiae</taxon>
    </lineage>
</organism>
<name>A0A5B8XD99_ASF</name>
<proteinExistence type="predicted"/>
<organismHost>
    <name type="scientific">Ornithodoros</name>
    <name type="common">relapsing fever ticks</name>
    <dbReference type="NCBI Taxonomy" id="6937"/>
</organismHost>
<organismHost>
    <name type="scientific">Ornithodoros moubata</name>
    <name type="common">Soft tick</name>
    <name type="synonym">Argasid tick</name>
    <dbReference type="NCBI Taxonomy" id="6938"/>
</organismHost>
<sequence length="48" mass="5319">MNVDFIAGINNLGEKNLYVRTVQNILSKSFHCGLNHYSGGISCIFCNL</sequence>
<organismHost>
    <name type="scientific">Potamochoerus larvatus</name>
    <name type="common">Bushpig</name>
    <dbReference type="NCBI Taxonomy" id="273792"/>
</organismHost>
<accession>A0A5B8XD99</accession>
<evidence type="ECO:0000313" key="2">
    <source>
        <dbReference type="Proteomes" id="UP000321214"/>
    </source>
</evidence>
<organismHost>
    <name type="scientific">Phacochoerus africanus</name>
    <name type="common">Warthog</name>
    <dbReference type="NCBI Taxonomy" id="41426"/>
</organismHost>
<protein>
    <submittedName>
        <fullName evidence="1">Uncharacterized protein</fullName>
    </submittedName>
</protein>